<dbReference type="AlphaFoldDB" id="A0A1Z3HV57"/>
<keyword evidence="3" id="KW-1185">Reference proteome</keyword>
<dbReference type="STRING" id="1641165.XM38_01435"/>
<dbReference type="Proteomes" id="UP000191901">
    <property type="component" value="Chromosome"/>
</dbReference>
<name>A0A1Z3HV57_9CYAN</name>
<dbReference type="RefSeq" id="WP_088431394.1">
    <property type="nucleotide sequence ID" value="NZ_CP021983.2"/>
</dbReference>
<dbReference type="EMBL" id="CP021983">
    <property type="protein sequence ID" value="ASC74200.1"/>
    <property type="molecule type" value="Genomic_DNA"/>
</dbReference>
<dbReference type="SUPFAM" id="SSF69318">
    <property type="entry name" value="Integrin alpha N-terminal domain"/>
    <property type="match status" value="1"/>
</dbReference>
<keyword evidence="1" id="KW-0732">Signal</keyword>
<evidence type="ECO:0000313" key="2">
    <source>
        <dbReference type="EMBL" id="ASC74200.1"/>
    </source>
</evidence>
<evidence type="ECO:0000256" key="1">
    <source>
        <dbReference type="SAM" id="SignalP"/>
    </source>
</evidence>
<protein>
    <submittedName>
        <fullName evidence="2">Thylakoid lumen protein</fullName>
    </submittedName>
</protein>
<dbReference type="OrthoDB" id="1522627at2"/>
<organism evidence="2 3">
    <name type="scientific">Halomicronema hongdechloris C2206</name>
    <dbReference type="NCBI Taxonomy" id="1641165"/>
    <lineage>
        <taxon>Bacteria</taxon>
        <taxon>Bacillati</taxon>
        <taxon>Cyanobacteriota</taxon>
        <taxon>Cyanophyceae</taxon>
        <taxon>Nodosilineales</taxon>
        <taxon>Nodosilineaceae</taxon>
        <taxon>Halomicronema</taxon>
    </lineage>
</organism>
<dbReference type="InterPro" id="IPR028994">
    <property type="entry name" value="Integrin_alpha_N"/>
</dbReference>
<reference evidence="2 3" key="1">
    <citation type="journal article" date="2016" name="Biochim. Biophys. Acta">
        <title>Characterization of red-shifted phycobilisomes isolated from the chlorophyll f-containing cyanobacterium Halomicronema hongdechloris.</title>
        <authorList>
            <person name="Li Y."/>
            <person name="Lin Y."/>
            <person name="Garvey C.J."/>
            <person name="Birch D."/>
            <person name="Corkery R.W."/>
            <person name="Loughlin P.C."/>
            <person name="Scheer H."/>
            <person name="Willows R.D."/>
            <person name="Chen M."/>
        </authorList>
    </citation>
    <scope>NUCLEOTIDE SEQUENCE [LARGE SCALE GENOMIC DNA]</scope>
    <source>
        <strain evidence="2 3">C2206</strain>
    </source>
</reference>
<evidence type="ECO:0000313" key="3">
    <source>
        <dbReference type="Proteomes" id="UP000191901"/>
    </source>
</evidence>
<feature type="chain" id="PRO_5012418888" evidence="1">
    <location>
        <begin position="22"/>
        <end position="301"/>
    </location>
</feature>
<feature type="signal peptide" evidence="1">
    <location>
        <begin position="1"/>
        <end position="21"/>
    </location>
</feature>
<gene>
    <name evidence="2" type="ORF">XM38_051750</name>
</gene>
<accession>A0A1Z3HV57</accession>
<sequence length="301" mass="34096">MRLSWLLAGLGLAMLATPAVAQTRLEIGPGAEWLENRELTAGSVRVDVSYQPFGFDGPPPEEDNFRYRIYYRDRLQLEDSAMAYFGSSVELQDLDSDGTAEVITEYYSGGAHCCMMITTYGLRGDTFIEIPFAPLDGGGRFRDLNQDGHSEFITTDNAFLYAFGSYAGSFPPTVIMTFQSGRFIDTTAQFRDYLRGHAWQMYQALLRAQDHDGEVNAVLAGYVAQKIRLGEFEQAWEFMQVHYDRQDEWGLDIYDDGEPIGRHPDFPKALRQFLIDLGYLMPNGQPNPAVDRRPLMAEEEE</sequence>
<proteinExistence type="predicted"/>
<dbReference type="KEGG" id="hhg:XM38_051750"/>